<proteinExistence type="predicted"/>
<protein>
    <recommendedName>
        <fullName evidence="2">Putative 4-hydroxy-4-methyl-2-oxoglutarate aldolase</fullName>
    </recommendedName>
    <alternativeName>
        <fullName evidence="3">Regulator of ribonuclease activity homolog</fullName>
    </alternativeName>
    <alternativeName>
        <fullName evidence="4">RraA-like protein</fullName>
    </alternativeName>
</protein>
<comment type="cofactor">
    <cofactor evidence="1">
        <name>a divalent metal cation</name>
        <dbReference type="ChEBI" id="CHEBI:60240"/>
    </cofactor>
</comment>
<name>A0AAU7CU98_9BACT</name>
<dbReference type="Pfam" id="PF03737">
    <property type="entry name" value="RraA-like"/>
    <property type="match status" value="1"/>
</dbReference>
<evidence type="ECO:0000256" key="1">
    <source>
        <dbReference type="ARBA" id="ARBA00001968"/>
    </source>
</evidence>
<evidence type="ECO:0000256" key="2">
    <source>
        <dbReference type="ARBA" id="ARBA00016549"/>
    </source>
</evidence>
<reference evidence="6" key="1">
    <citation type="submission" date="2024-05" db="EMBL/GenBank/DDBJ databases">
        <title>Planctomycetes of the genus Singulisphaera possess chitinolytic capabilities.</title>
        <authorList>
            <person name="Ivanova A."/>
        </authorList>
    </citation>
    <scope>NUCLEOTIDE SEQUENCE</scope>
    <source>
        <strain evidence="6">Ch08T</strain>
    </source>
</reference>
<feature type="binding site" evidence="5">
    <location>
        <position position="125"/>
    </location>
    <ligand>
        <name>Mg(2+)</name>
        <dbReference type="ChEBI" id="CHEBI:18420"/>
    </ligand>
</feature>
<keyword evidence="5" id="KW-0460">Magnesium</keyword>
<evidence type="ECO:0000256" key="3">
    <source>
        <dbReference type="ARBA" id="ARBA00029596"/>
    </source>
</evidence>
<comment type="cofactor">
    <cofactor evidence="5">
        <name>Mg(2+)</name>
        <dbReference type="ChEBI" id="CHEBI:18420"/>
    </cofactor>
</comment>
<evidence type="ECO:0000313" key="6">
    <source>
        <dbReference type="EMBL" id="XBH08266.1"/>
    </source>
</evidence>
<gene>
    <name evidence="6" type="ORF">V5E97_20150</name>
</gene>
<accession>A0AAU7CU98</accession>
<sequence length="224" mass="24407">MTLPDFADDKARLDWIAQSLYSGLLSDACDASGYRDRALKPDIRPLDESLILVGRAKTTVWAPMFHVPPRPYDKEIAAVDSLQPGDVFVMAVNRATEIVPWGELLSTASVARGGRGALVDGLVRDSRQIQAMGFPVFCTGRRPYDSCGRGIVVDYDVPVMIDGILIHPGDLVFGDADGVVIVPKCVETEVLERSWTKLSGENSTRDALRAGIPLARVFQDHGIL</sequence>
<dbReference type="PANTHER" id="PTHR33254:SF4">
    <property type="entry name" value="4-HYDROXY-4-METHYL-2-OXOGLUTARATE ALDOLASE 3-RELATED"/>
    <property type="match status" value="1"/>
</dbReference>
<feature type="binding site" evidence="5">
    <location>
        <position position="124"/>
    </location>
    <ligand>
        <name>Mg(2+)</name>
        <dbReference type="ChEBI" id="CHEBI:18420"/>
    </ligand>
</feature>
<evidence type="ECO:0000256" key="5">
    <source>
        <dbReference type="PIRSR" id="PIRSR605493-1"/>
    </source>
</evidence>
<dbReference type="Gene3D" id="3.50.30.40">
    <property type="entry name" value="Ribonuclease E inhibitor RraA/RraA-like"/>
    <property type="match status" value="1"/>
</dbReference>
<dbReference type="InterPro" id="IPR036704">
    <property type="entry name" value="RraA/RraA-like_sf"/>
</dbReference>
<feature type="binding site" evidence="5">
    <location>
        <begin position="102"/>
        <end position="105"/>
    </location>
    <ligand>
        <name>substrate</name>
    </ligand>
</feature>
<dbReference type="SUPFAM" id="SSF89562">
    <property type="entry name" value="RraA-like"/>
    <property type="match status" value="1"/>
</dbReference>
<dbReference type="AlphaFoldDB" id="A0AAU7CU98"/>
<organism evidence="6">
    <name type="scientific">Singulisphaera sp. Ch08</name>
    <dbReference type="NCBI Taxonomy" id="3120278"/>
    <lineage>
        <taxon>Bacteria</taxon>
        <taxon>Pseudomonadati</taxon>
        <taxon>Planctomycetota</taxon>
        <taxon>Planctomycetia</taxon>
        <taxon>Isosphaerales</taxon>
        <taxon>Isosphaeraceae</taxon>
        <taxon>Singulisphaera</taxon>
    </lineage>
</organism>
<dbReference type="EMBL" id="CP155447">
    <property type="protein sequence ID" value="XBH08266.1"/>
    <property type="molecule type" value="Genomic_DNA"/>
</dbReference>
<evidence type="ECO:0000256" key="4">
    <source>
        <dbReference type="ARBA" id="ARBA00030169"/>
    </source>
</evidence>
<dbReference type="GO" id="GO:0046872">
    <property type="term" value="F:metal ion binding"/>
    <property type="evidence" value="ECO:0007669"/>
    <property type="project" value="UniProtKB-KW"/>
</dbReference>
<keyword evidence="5" id="KW-0479">Metal-binding</keyword>
<dbReference type="RefSeq" id="WP_406701097.1">
    <property type="nucleotide sequence ID" value="NZ_CP155447.1"/>
</dbReference>
<dbReference type="InterPro" id="IPR005493">
    <property type="entry name" value="RraA/RraA-like"/>
</dbReference>
<dbReference type="PANTHER" id="PTHR33254">
    <property type="entry name" value="4-HYDROXY-4-METHYL-2-OXOGLUTARATE ALDOLASE 3-RELATED"/>
    <property type="match status" value="1"/>
</dbReference>
<dbReference type="CDD" id="cd16841">
    <property type="entry name" value="RraA_family"/>
    <property type="match status" value="1"/>
</dbReference>